<dbReference type="EMBL" id="OW240916">
    <property type="protein sequence ID" value="CAH2293524.1"/>
    <property type="molecule type" value="Genomic_DNA"/>
</dbReference>
<evidence type="ECO:0000313" key="3">
    <source>
        <dbReference type="Proteomes" id="UP001295444"/>
    </source>
</evidence>
<organism evidence="2 3">
    <name type="scientific">Pelobates cultripes</name>
    <name type="common">Western spadefoot toad</name>
    <dbReference type="NCBI Taxonomy" id="61616"/>
    <lineage>
        <taxon>Eukaryota</taxon>
        <taxon>Metazoa</taxon>
        <taxon>Chordata</taxon>
        <taxon>Craniata</taxon>
        <taxon>Vertebrata</taxon>
        <taxon>Euteleostomi</taxon>
        <taxon>Amphibia</taxon>
        <taxon>Batrachia</taxon>
        <taxon>Anura</taxon>
        <taxon>Pelobatoidea</taxon>
        <taxon>Pelobatidae</taxon>
        <taxon>Pelobates</taxon>
    </lineage>
</organism>
<dbReference type="AlphaFoldDB" id="A0AAD1S627"/>
<evidence type="ECO:0000256" key="1">
    <source>
        <dbReference type="SAM" id="MobiDB-lite"/>
    </source>
</evidence>
<keyword evidence="3" id="KW-1185">Reference proteome</keyword>
<reference evidence="2" key="1">
    <citation type="submission" date="2022-03" db="EMBL/GenBank/DDBJ databases">
        <authorList>
            <person name="Alioto T."/>
            <person name="Alioto T."/>
            <person name="Gomez Garrido J."/>
        </authorList>
    </citation>
    <scope>NUCLEOTIDE SEQUENCE</scope>
</reference>
<feature type="region of interest" description="Disordered" evidence="1">
    <location>
        <begin position="1"/>
        <end position="59"/>
    </location>
</feature>
<dbReference type="Proteomes" id="UP001295444">
    <property type="component" value="Chromosome 05"/>
</dbReference>
<protein>
    <submittedName>
        <fullName evidence="2">Uncharacterized protein</fullName>
    </submittedName>
</protein>
<gene>
    <name evidence="2" type="ORF">PECUL_23A034140</name>
</gene>
<sequence length="82" mass="8937">MAQSKPKKTAAKADKLSFFGQKGATASEAARLTTQDGAENYNAESAPHTEEKPRSPEGLTRDCFERAMEAMAEKLISTWKST</sequence>
<evidence type="ECO:0000313" key="2">
    <source>
        <dbReference type="EMBL" id="CAH2293524.1"/>
    </source>
</evidence>
<feature type="compositionally biased region" description="Basic and acidic residues" evidence="1">
    <location>
        <begin position="47"/>
        <end position="59"/>
    </location>
</feature>
<accession>A0AAD1S627</accession>
<feature type="compositionally biased region" description="Basic residues" evidence="1">
    <location>
        <begin position="1"/>
        <end position="10"/>
    </location>
</feature>
<feature type="non-terminal residue" evidence="2">
    <location>
        <position position="82"/>
    </location>
</feature>
<name>A0AAD1S627_PELCU</name>
<proteinExistence type="predicted"/>